<dbReference type="EMBL" id="CAJNNW010035006">
    <property type="protein sequence ID" value="CAE8725163.1"/>
    <property type="molecule type" value="Genomic_DNA"/>
</dbReference>
<dbReference type="InterPro" id="IPR011051">
    <property type="entry name" value="RmlC_Cupin_sf"/>
</dbReference>
<sequence>MCECFRDLLNQLRRVLGSNSNTSAAFLAMTDQFQFAEGSAGEVRQLRIADALVYFGSGRFEDERGFYEEVEQKASEEPTALQTGYAISKRNVMRGLHCSPYGKIVVCQAGGMWDVLVDLRPTSRTFMAWDYVVLSPTRRSRVYVPPGVGHGYLALEDNTVTLYLKLGRYEKSREIEVNALDKSLGIAWPPPLDGASDYIMSVKDRSNPLAADVLRGLPNTSRL</sequence>
<proteinExistence type="predicted"/>
<dbReference type="PANTHER" id="PTHR21047:SF2">
    <property type="entry name" value="THYMIDINE DIPHOSPHO-4-KETO-RHAMNOSE 3,5-EPIMERASE"/>
    <property type="match status" value="1"/>
</dbReference>
<evidence type="ECO:0008006" key="3">
    <source>
        <dbReference type="Google" id="ProtNLM"/>
    </source>
</evidence>
<dbReference type="InterPro" id="IPR014710">
    <property type="entry name" value="RmlC-like_jellyroll"/>
</dbReference>
<dbReference type="GO" id="GO:0000271">
    <property type="term" value="P:polysaccharide biosynthetic process"/>
    <property type="evidence" value="ECO:0007669"/>
    <property type="project" value="TreeGrafter"/>
</dbReference>
<dbReference type="GO" id="GO:0005829">
    <property type="term" value="C:cytosol"/>
    <property type="evidence" value="ECO:0007669"/>
    <property type="project" value="TreeGrafter"/>
</dbReference>
<evidence type="ECO:0000313" key="1">
    <source>
        <dbReference type="EMBL" id="CAE8725163.1"/>
    </source>
</evidence>
<dbReference type="AlphaFoldDB" id="A0A813LGB4"/>
<gene>
    <name evidence="1" type="ORF">PGLA2088_LOCUS44006</name>
</gene>
<protein>
    <recommendedName>
        <fullName evidence="3">dTDP-4-dehydrorhamnose 3,5-epimerase</fullName>
    </recommendedName>
</protein>
<accession>A0A813LGB4</accession>
<comment type="caution">
    <text evidence="1">The sequence shown here is derived from an EMBL/GenBank/DDBJ whole genome shotgun (WGS) entry which is preliminary data.</text>
</comment>
<dbReference type="Proteomes" id="UP000626109">
    <property type="component" value="Unassembled WGS sequence"/>
</dbReference>
<name>A0A813LGB4_POLGL</name>
<evidence type="ECO:0000313" key="2">
    <source>
        <dbReference type="Proteomes" id="UP000626109"/>
    </source>
</evidence>
<dbReference type="SUPFAM" id="SSF51182">
    <property type="entry name" value="RmlC-like cupins"/>
    <property type="match status" value="1"/>
</dbReference>
<dbReference type="InterPro" id="IPR000888">
    <property type="entry name" value="RmlC-like"/>
</dbReference>
<dbReference type="GO" id="GO:0008830">
    <property type="term" value="F:dTDP-4-dehydrorhamnose 3,5-epimerase activity"/>
    <property type="evidence" value="ECO:0007669"/>
    <property type="project" value="InterPro"/>
</dbReference>
<dbReference type="Gene3D" id="2.60.120.10">
    <property type="entry name" value="Jelly Rolls"/>
    <property type="match status" value="1"/>
</dbReference>
<dbReference type="Pfam" id="PF00908">
    <property type="entry name" value="dTDP_sugar_isom"/>
    <property type="match status" value="1"/>
</dbReference>
<dbReference type="PANTHER" id="PTHR21047">
    <property type="entry name" value="DTDP-6-DEOXY-D-GLUCOSE-3,5 EPIMERASE"/>
    <property type="match status" value="1"/>
</dbReference>
<reference evidence="1" key="1">
    <citation type="submission" date="2021-02" db="EMBL/GenBank/DDBJ databases">
        <authorList>
            <person name="Dougan E. K."/>
            <person name="Rhodes N."/>
            <person name="Thang M."/>
            <person name="Chan C."/>
        </authorList>
    </citation>
    <scope>NUCLEOTIDE SEQUENCE</scope>
</reference>
<organism evidence="1 2">
    <name type="scientific">Polarella glacialis</name>
    <name type="common">Dinoflagellate</name>
    <dbReference type="NCBI Taxonomy" id="89957"/>
    <lineage>
        <taxon>Eukaryota</taxon>
        <taxon>Sar</taxon>
        <taxon>Alveolata</taxon>
        <taxon>Dinophyceae</taxon>
        <taxon>Suessiales</taxon>
        <taxon>Suessiaceae</taxon>
        <taxon>Polarella</taxon>
    </lineage>
</organism>